<evidence type="ECO:0000313" key="7">
    <source>
        <dbReference type="Proteomes" id="UP001182556"/>
    </source>
</evidence>
<accession>A0AAD9FT63</accession>
<keyword evidence="2 4" id="KW-0378">Hydrolase</keyword>
<reference evidence="6" key="1">
    <citation type="submission" date="2023-02" db="EMBL/GenBank/DDBJ databases">
        <title>Identification and recombinant expression of a fungal hydrolase from Papiliotrema laurentii that hydrolyzes apple cutin and clears colloidal polyester polyurethane.</title>
        <authorList>
            <consortium name="DOE Joint Genome Institute"/>
            <person name="Roman V.A."/>
            <person name="Bojanowski C."/>
            <person name="Crable B.R."/>
            <person name="Wagner D.N."/>
            <person name="Hung C.S."/>
            <person name="Nadeau L.J."/>
            <person name="Schratz L."/>
            <person name="Haridas S."/>
            <person name="Pangilinan J."/>
            <person name="Lipzen A."/>
            <person name="Na H."/>
            <person name="Yan M."/>
            <person name="Ng V."/>
            <person name="Grigoriev I.V."/>
            <person name="Spatafora J.W."/>
            <person name="Barlow D."/>
            <person name="Biffinger J."/>
            <person name="Kelley-Loughnane N."/>
            <person name="Varaljay V.A."/>
            <person name="Crookes-Goodson W.J."/>
        </authorList>
    </citation>
    <scope>NUCLEOTIDE SEQUENCE</scope>
    <source>
        <strain evidence="6">5307AH</strain>
    </source>
</reference>
<evidence type="ECO:0000256" key="2">
    <source>
        <dbReference type="ARBA" id="ARBA00022801"/>
    </source>
</evidence>
<dbReference type="PANTHER" id="PTHR13832:SF589">
    <property type="entry name" value="[PYRUVATE DEHYDROGENASE [ACETYL-TRANSFERRING]]-PHOSPHATASE 2, MITOCHONDRIAL"/>
    <property type="match status" value="1"/>
</dbReference>
<evidence type="ECO:0000256" key="4">
    <source>
        <dbReference type="RuleBase" id="RU003465"/>
    </source>
</evidence>
<keyword evidence="3 4" id="KW-0904">Protein phosphatase</keyword>
<dbReference type="EMBL" id="JAODAN010000003">
    <property type="protein sequence ID" value="KAK1925770.1"/>
    <property type="molecule type" value="Genomic_DNA"/>
</dbReference>
<protein>
    <submittedName>
        <fullName evidence="6">Phosphatase 2C-like domain-containing protein</fullName>
    </submittedName>
</protein>
<dbReference type="PROSITE" id="PS51746">
    <property type="entry name" value="PPM_2"/>
    <property type="match status" value="1"/>
</dbReference>
<dbReference type="GO" id="GO:0046872">
    <property type="term" value="F:metal ion binding"/>
    <property type="evidence" value="ECO:0007669"/>
    <property type="project" value="UniProtKB-KW"/>
</dbReference>
<dbReference type="Proteomes" id="UP001182556">
    <property type="component" value="Unassembled WGS sequence"/>
</dbReference>
<gene>
    <name evidence="6" type="ORF">DB88DRAFT_462207</name>
</gene>
<dbReference type="SMART" id="SM00332">
    <property type="entry name" value="PP2Cc"/>
    <property type="match status" value="1"/>
</dbReference>
<dbReference type="AlphaFoldDB" id="A0AAD9FT63"/>
<comment type="similarity">
    <text evidence="4">Belongs to the PP2C family.</text>
</comment>
<evidence type="ECO:0000256" key="3">
    <source>
        <dbReference type="ARBA" id="ARBA00022912"/>
    </source>
</evidence>
<dbReference type="Pfam" id="PF00481">
    <property type="entry name" value="PP2C"/>
    <property type="match status" value="1"/>
</dbReference>
<dbReference type="InterPro" id="IPR015655">
    <property type="entry name" value="PP2C"/>
</dbReference>
<dbReference type="PANTHER" id="PTHR13832">
    <property type="entry name" value="PROTEIN PHOSPHATASE 2C"/>
    <property type="match status" value="1"/>
</dbReference>
<organism evidence="6 7">
    <name type="scientific">Papiliotrema laurentii</name>
    <name type="common">Cryptococcus laurentii</name>
    <dbReference type="NCBI Taxonomy" id="5418"/>
    <lineage>
        <taxon>Eukaryota</taxon>
        <taxon>Fungi</taxon>
        <taxon>Dikarya</taxon>
        <taxon>Basidiomycota</taxon>
        <taxon>Agaricomycotina</taxon>
        <taxon>Tremellomycetes</taxon>
        <taxon>Tremellales</taxon>
        <taxon>Rhynchogastremaceae</taxon>
        <taxon>Papiliotrema</taxon>
    </lineage>
</organism>
<dbReference type="CDD" id="cd00143">
    <property type="entry name" value="PP2Cc"/>
    <property type="match status" value="1"/>
</dbReference>
<dbReference type="PROSITE" id="PS01032">
    <property type="entry name" value="PPM_1"/>
    <property type="match status" value="1"/>
</dbReference>
<evidence type="ECO:0000259" key="5">
    <source>
        <dbReference type="PROSITE" id="PS51746"/>
    </source>
</evidence>
<proteinExistence type="inferred from homology"/>
<dbReference type="SUPFAM" id="SSF81606">
    <property type="entry name" value="PP2C-like"/>
    <property type="match status" value="1"/>
</dbReference>
<keyword evidence="7" id="KW-1185">Reference proteome</keyword>
<dbReference type="InterPro" id="IPR036457">
    <property type="entry name" value="PPM-type-like_dom_sf"/>
</dbReference>
<dbReference type="InterPro" id="IPR001932">
    <property type="entry name" value="PPM-type_phosphatase-like_dom"/>
</dbReference>
<sequence length="411" mass="45545">MATLLSTRSLRRLSPHQPFLRGVHDYIRCQTPGGTYKIQYKSSKAVGVYASRGSRLYQEDATSVHTLKLKPSEIQLSLDTAKYPWDPSKAGSTCMASQVAFFGIYDGHGGKEVSTYLKDNLPGLIESVDSNGIDDLVKWTRNTHGGYYKRWRGGGLQRWTQYATGPTPEPGSEMTLEERLTLAFLEADRDVLTGEFAKKAQRCGSTASVVLLHSLDEPAEPYWSSKRLNLTVGHCGDTRVLLCHRSTGEVEALTEKHHAEARVEATRLRRMGANRLVADSFGESRWMGVVENTRGVGDGEWKSSGVTAEPEVISRVLNGDDYAYMVLLTDGLTSLMSDQEIVDLARNSIDPARAAKTIVHFGEDLGAQDNCSCIVIPLAGWGHVGGIDRTEARREYRRKQADSLNTRMQRM</sequence>
<comment type="caution">
    <text evidence="6">The sequence shown here is derived from an EMBL/GenBank/DDBJ whole genome shotgun (WGS) entry which is preliminary data.</text>
</comment>
<dbReference type="Gene3D" id="3.60.40.10">
    <property type="entry name" value="PPM-type phosphatase domain"/>
    <property type="match status" value="1"/>
</dbReference>
<name>A0AAD9FT63_PAPLA</name>
<feature type="domain" description="PPM-type phosphatase" evidence="5">
    <location>
        <begin position="75"/>
        <end position="378"/>
    </location>
</feature>
<evidence type="ECO:0000313" key="6">
    <source>
        <dbReference type="EMBL" id="KAK1925770.1"/>
    </source>
</evidence>
<keyword evidence="1" id="KW-0479">Metal-binding</keyword>
<dbReference type="GO" id="GO:0004722">
    <property type="term" value="F:protein serine/threonine phosphatase activity"/>
    <property type="evidence" value="ECO:0007669"/>
    <property type="project" value="InterPro"/>
</dbReference>
<dbReference type="InterPro" id="IPR000222">
    <property type="entry name" value="PP2C_BS"/>
</dbReference>
<evidence type="ECO:0000256" key="1">
    <source>
        <dbReference type="ARBA" id="ARBA00022723"/>
    </source>
</evidence>